<dbReference type="Gene3D" id="3.20.20.70">
    <property type="entry name" value="Aldolase class I"/>
    <property type="match status" value="1"/>
</dbReference>
<keyword evidence="3" id="KW-0004">4Fe-4S</keyword>
<dbReference type="AlphaFoldDB" id="A0A366I7F1"/>
<keyword evidence="4" id="KW-0949">S-adenosyl-L-methionine</keyword>
<evidence type="ECO:0000256" key="8">
    <source>
        <dbReference type="ARBA" id="ARBA00023014"/>
    </source>
</evidence>
<dbReference type="InterPro" id="IPR013785">
    <property type="entry name" value="Aldolase_TIM"/>
</dbReference>
<keyword evidence="5" id="KW-0479">Metal-binding</keyword>
<keyword evidence="7" id="KW-0408">Iron</keyword>
<feature type="domain" description="Radical SAM core" evidence="9">
    <location>
        <begin position="29"/>
        <end position="272"/>
    </location>
</feature>
<dbReference type="CDD" id="cd01335">
    <property type="entry name" value="Radical_SAM"/>
    <property type="match status" value="1"/>
</dbReference>
<evidence type="ECO:0000256" key="5">
    <source>
        <dbReference type="ARBA" id="ARBA00022723"/>
    </source>
</evidence>
<proteinExistence type="inferred from homology"/>
<dbReference type="PANTHER" id="PTHR30352">
    <property type="entry name" value="PYRUVATE FORMATE-LYASE-ACTIVATING ENZYME"/>
    <property type="match status" value="1"/>
</dbReference>
<dbReference type="InterPro" id="IPR007197">
    <property type="entry name" value="rSAM"/>
</dbReference>
<dbReference type="GO" id="GO:0051539">
    <property type="term" value="F:4 iron, 4 sulfur cluster binding"/>
    <property type="evidence" value="ECO:0007669"/>
    <property type="project" value="UniProtKB-KW"/>
</dbReference>
<keyword evidence="10" id="KW-0670">Pyruvate</keyword>
<dbReference type="Pfam" id="PF04055">
    <property type="entry name" value="Radical_SAM"/>
    <property type="match status" value="1"/>
</dbReference>
<sequence>MPLLLGHRMGGKMMKDKALISTIQFYSTKDGPGIRTTVFFVGCNLKCKWCSNPELIEPKVKDMYFKERDTQTYPDEAYERVGYEITVGELFERLMRDKVFYDTSGGGVTFSGGEAALQSEFVIKISRRLREAGVHVALDTAGDIPSYKMKELAESVDMVLYDIKAYDGEIHNRCTGVDNKRILENAQLISDMDKDMIIRMIIVPGYNDALEDVYKRVDFIEGLGKAVKRLDILRYHNLGAGKYERLGIEYTIPIDLACDEESIDLIYSYALNKGFHVNIEP</sequence>
<dbReference type="SFLD" id="SFLDS00029">
    <property type="entry name" value="Radical_SAM"/>
    <property type="match status" value="1"/>
</dbReference>
<evidence type="ECO:0000256" key="3">
    <source>
        <dbReference type="ARBA" id="ARBA00022485"/>
    </source>
</evidence>
<evidence type="ECO:0000313" key="11">
    <source>
        <dbReference type="Proteomes" id="UP000253490"/>
    </source>
</evidence>
<evidence type="ECO:0000313" key="10">
    <source>
        <dbReference type="EMBL" id="RBP63343.1"/>
    </source>
</evidence>
<dbReference type="SFLD" id="SFLDG01066">
    <property type="entry name" value="organic_radical-activating_enz"/>
    <property type="match status" value="1"/>
</dbReference>
<comment type="similarity">
    <text evidence="2">Belongs to the organic radical-activating enzymes family.</text>
</comment>
<name>A0A366I7F1_9FIRM</name>
<evidence type="ECO:0000256" key="1">
    <source>
        <dbReference type="ARBA" id="ARBA00001966"/>
    </source>
</evidence>
<keyword evidence="10" id="KW-0456">Lyase</keyword>
<dbReference type="InterPro" id="IPR012839">
    <property type="entry name" value="Organic_radical_activase"/>
</dbReference>
<keyword evidence="8" id="KW-0411">Iron-sulfur</keyword>
<comment type="cofactor">
    <cofactor evidence="1">
        <name>[4Fe-4S] cluster</name>
        <dbReference type="ChEBI" id="CHEBI:49883"/>
    </cofactor>
</comment>
<dbReference type="NCBIfam" id="TIGR02494">
    <property type="entry name" value="PFLE_PFLC"/>
    <property type="match status" value="1"/>
</dbReference>
<accession>A0A366I7F1</accession>
<evidence type="ECO:0000256" key="4">
    <source>
        <dbReference type="ARBA" id="ARBA00022691"/>
    </source>
</evidence>
<dbReference type="GO" id="GO:0046872">
    <property type="term" value="F:metal ion binding"/>
    <property type="evidence" value="ECO:0007669"/>
    <property type="project" value="UniProtKB-KW"/>
</dbReference>
<dbReference type="GO" id="GO:0016829">
    <property type="term" value="F:lyase activity"/>
    <property type="evidence" value="ECO:0007669"/>
    <property type="project" value="UniProtKB-KW"/>
</dbReference>
<evidence type="ECO:0000256" key="6">
    <source>
        <dbReference type="ARBA" id="ARBA00023002"/>
    </source>
</evidence>
<dbReference type="PANTHER" id="PTHR30352:SF4">
    <property type="entry name" value="PYRUVATE FORMATE-LYASE 2-ACTIVATING ENZYME"/>
    <property type="match status" value="1"/>
</dbReference>
<dbReference type="InterPro" id="IPR034457">
    <property type="entry name" value="Organic_radical-activating"/>
</dbReference>
<reference evidence="10 11" key="1">
    <citation type="submission" date="2018-06" db="EMBL/GenBank/DDBJ databases">
        <title>Genomic Encyclopedia of Type Strains, Phase IV (KMG-IV): sequencing the most valuable type-strain genomes for metagenomic binning, comparative biology and taxonomic classification.</title>
        <authorList>
            <person name="Goeker M."/>
        </authorList>
    </citation>
    <scope>NUCLEOTIDE SEQUENCE [LARGE SCALE GENOMIC DNA]</scope>
    <source>
        <strain evidence="10 11">DSM 22112</strain>
    </source>
</reference>
<evidence type="ECO:0000256" key="2">
    <source>
        <dbReference type="ARBA" id="ARBA00009777"/>
    </source>
</evidence>
<dbReference type="PROSITE" id="PS51918">
    <property type="entry name" value="RADICAL_SAM"/>
    <property type="match status" value="1"/>
</dbReference>
<dbReference type="InterPro" id="IPR001989">
    <property type="entry name" value="Radical_activat_CS"/>
</dbReference>
<organism evidence="10 11">
    <name type="scientific">Alkalibaculum bacchi</name>
    <dbReference type="NCBI Taxonomy" id="645887"/>
    <lineage>
        <taxon>Bacteria</taxon>
        <taxon>Bacillati</taxon>
        <taxon>Bacillota</taxon>
        <taxon>Clostridia</taxon>
        <taxon>Eubacteriales</taxon>
        <taxon>Eubacteriaceae</taxon>
        <taxon>Alkalibaculum</taxon>
    </lineage>
</organism>
<gene>
    <name evidence="10" type="ORF">DES36_11086</name>
</gene>
<comment type="caution">
    <text evidence="10">The sequence shown here is derived from an EMBL/GenBank/DDBJ whole genome shotgun (WGS) entry which is preliminary data.</text>
</comment>
<keyword evidence="11" id="KW-1185">Reference proteome</keyword>
<keyword evidence="6" id="KW-0560">Oxidoreductase</keyword>
<dbReference type="GO" id="GO:0016491">
    <property type="term" value="F:oxidoreductase activity"/>
    <property type="evidence" value="ECO:0007669"/>
    <property type="project" value="UniProtKB-KW"/>
</dbReference>
<dbReference type="SUPFAM" id="SSF102114">
    <property type="entry name" value="Radical SAM enzymes"/>
    <property type="match status" value="1"/>
</dbReference>
<dbReference type="InterPro" id="IPR058240">
    <property type="entry name" value="rSAM_sf"/>
</dbReference>
<evidence type="ECO:0000256" key="7">
    <source>
        <dbReference type="ARBA" id="ARBA00023004"/>
    </source>
</evidence>
<dbReference type="PROSITE" id="PS01087">
    <property type="entry name" value="RADICAL_ACTIVATING"/>
    <property type="match status" value="1"/>
</dbReference>
<dbReference type="PIRSF" id="PIRSF000371">
    <property type="entry name" value="PFL_act_enz"/>
    <property type="match status" value="1"/>
</dbReference>
<dbReference type="EMBL" id="QNRX01000010">
    <property type="protein sequence ID" value="RBP63343.1"/>
    <property type="molecule type" value="Genomic_DNA"/>
</dbReference>
<protein>
    <submittedName>
        <fullName evidence="10">Pyruvate formate lyase activating enzyme</fullName>
    </submittedName>
</protein>
<evidence type="ECO:0000259" key="9">
    <source>
        <dbReference type="PROSITE" id="PS51918"/>
    </source>
</evidence>
<dbReference type="Proteomes" id="UP000253490">
    <property type="component" value="Unassembled WGS sequence"/>
</dbReference>